<dbReference type="AlphaFoldDB" id="A0A9W6H639"/>
<comment type="caution">
    <text evidence="2">The sequence shown here is derived from an EMBL/GenBank/DDBJ whole genome shotgun (WGS) entry which is preliminary data.</text>
</comment>
<reference evidence="2" key="2">
    <citation type="submission" date="2023-01" db="EMBL/GenBank/DDBJ databases">
        <authorList>
            <person name="Sun Q."/>
            <person name="Evtushenko L."/>
        </authorList>
    </citation>
    <scope>NUCLEOTIDE SEQUENCE</scope>
    <source>
        <strain evidence="2">VKM Ac-1020</strain>
    </source>
</reference>
<feature type="region of interest" description="Disordered" evidence="1">
    <location>
        <begin position="83"/>
        <end position="105"/>
    </location>
</feature>
<dbReference type="Proteomes" id="UP001142462">
    <property type="component" value="Unassembled WGS sequence"/>
</dbReference>
<name>A0A9W6H639_9MICO</name>
<accession>A0A9W6H639</accession>
<gene>
    <name evidence="2" type="ORF">GCM10017576_30780</name>
</gene>
<organism evidence="2 3">
    <name type="scientific">Microbacterium barkeri</name>
    <dbReference type="NCBI Taxonomy" id="33917"/>
    <lineage>
        <taxon>Bacteria</taxon>
        <taxon>Bacillati</taxon>
        <taxon>Actinomycetota</taxon>
        <taxon>Actinomycetes</taxon>
        <taxon>Micrococcales</taxon>
        <taxon>Microbacteriaceae</taxon>
        <taxon>Microbacterium</taxon>
    </lineage>
</organism>
<reference evidence="2" key="1">
    <citation type="journal article" date="2014" name="Int. J. Syst. Evol. Microbiol.">
        <title>Complete genome sequence of Corynebacterium casei LMG S-19264T (=DSM 44701T), isolated from a smear-ripened cheese.</title>
        <authorList>
            <consortium name="US DOE Joint Genome Institute (JGI-PGF)"/>
            <person name="Walter F."/>
            <person name="Albersmeier A."/>
            <person name="Kalinowski J."/>
            <person name="Ruckert C."/>
        </authorList>
    </citation>
    <scope>NUCLEOTIDE SEQUENCE</scope>
    <source>
        <strain evidence="2">VKM Ac-1020</strain>
    </source>
</reference>
<dbReference type="Gene3D" id="3.20.170.20">
    <property type="entry name" value="Protein of unknown function DUF952"/>
    <property type="match status" value="1"/>
</dbReference>
<protein>
    <recommendedName>
        <fullName evidence="4">DUF952 domain-containing protein</fullName>
    </recommendedName>
</protein>
<proteinExistence type="predicted"/>
<evidence type="ECO:0000256" key="1">
    <source>
        <dbReference type="SAM" id="MobiDB-lite"/>
    </source>
</evidence>
<evidence type="ECO:0000313" key="2">
    <source>
        <dbReference type="EMBL" id="GLJ62947.1"/>
    </source>
</evidence>
<evidence type="ECO:0000313" key="3">
    <source>
        <dbReference type="Proteomes" id="UP001142462"/>
    </source>
</evidence>
<dbReference type="EMBL" id="BSEJ01000020">
    <property type="protein sequence ID" value="GLJ62947.1"/>
    <property type="molecule type" value="Genomic_DNA"/>
</dbReference>
<keyword evidence="3" id="KW-1185">Reference proteome</keyword>
<sequence length="105" mass="11523">MDVICHVAIEDDWEMSRGFGQYEVSKRGVPLDDAGYVRATTPERVAEVVRDGYADLSLPLLRIDLSLAGLERAGVPVEWHDGDPRVVGPIPMDPDVVVGEEPLKP</sequence>
<evidence type="ECO:0008006" key="4">
    <source>
        <dbReference type="Google" id="ProtNLM"/>
    </source>
</evidence>